<sequence length="163" mass="18265">MNYKILYIIIAIIFFIAGCSQEKEVIKHEENNSTSAENRKDTIQKPPNLKVSVNGEAFMAASHGYSWSYYDEEEKSMASISAEVVPVSDLIGNRKGPAVNSDTSIELKFEEEPISYEVYVSGSFPSNRGTDVVIDKQSGRTIYEVKGIWEQGTGYYVFPLTIE</sequence>
<evidence type="ECO:0000313" key="2">
    <source>
        <dbReference type="Proteomes" id="UP001597109"/>
    </source>
</evidence>
<evidence type="ECO:0008006" key="3">
    <source>
        <dbReference type="Google" id="ProtNLM"/>
    </source>
</evidence>
<dbReference type="EMBL" id="JBHTKI010000008">
    <property type="protein sequence ID" value="MFD1031041.1"/>
    <property type="molecule type" value="Genomic_DNA"/>
</dbReference>
<name>A0ABW3LBJ6_9BACL</name>
<evidence type="ECO:0000313" key="1">
    <source>
        <dbReference type="EMBL" id="MFD1031041.1"/>
    </source>
</evidence>
<gene>
    <name evidence="1" type="ORF">ACFQ1X_06300</name>
</gene>
<keyword evidence="2" id="KW-1185">Reference proteome</keyword>
<proteinExistence type="predicted"/>
<comment type="caution">
    <text evidence="1">The sequence shown here is derived from an EMBL/GenBank/DDBJ whole genome shotgun (WGS) entry which is preliminary data.</text>
</comment>
<organism evidence="1 2">
    <name type="scientific">Metaplanococcus flavidus</name>
    <dbReference type="NCBI Taxonomy" id="569883"/>
    <lineage>
        <taxon>Bacteria</taxon>
        <taxon>Bacillati</taxon>
        <taxon>Bacillota</taxon>
        <taxon>Bacilli</taxon>
        <taxon>Bacillales</taxon>
        <taxon>Caryophanaceae</taxon>
        <taxon>Metaplanococcus</taxon>
    </lineage>
</organism>
<protein>
    <recommendedName>
        <fullName evidence="3">Lipoprotein</fullName>
    </recommendedName>
</protein>
<dbReference type="RefSeq" id="WP_144837486.1">
    <property type="nucleotide sequence ID" value="NZ_JBHTKI010000008.1"/>
</dbReference>
<dbReference type="PROSITE" id="PS51257">
    <property type="entry name" value="PROKAR_LIPOPROTEIN"/>
    <property type="match status" value="1"/>
</dbReference>
<accession>A0ABW3LBJ6</accession>
<dbReference type="Proteomes" id="UP001597109">
    <property type="component" value="Unassembled WGS sequence"/>
</dbReference>
<reference evidence="2" key="1">
    <citation type="journal article" date="2019" name="Int. J. Syst. Evol. Microbiol.">
        <title>The Global Catalogue of Microorganisms (GCM) 10K type strain sequencing project: providing services to taxonomists for standard genome sequencing and annotation.</title>
        <authorList>
            <consortium name="The Broad Institute Genomics Platform"/>
            <consortium name="The Broad Institute Genome Sequencing Center for Infectious Disease"/>
            <person name="Wu L."/>
            <person name="Ma J."/>
        </authorList>
    </citation>
    <scope>NUCLEOTIDE SEQUENCE [LARGE SCALE GENOMIC DNA]</scope>
    <source>
        <strain evidence="2">CCUG 56756</strain>
    </source>
</reference>